<protein>
    <submittedName>
        <fullName evidence="6">LOB domain-containing protein 10</fullName>
    </submittedName>
</protein>
<evidence type="ECO:0000256" key="3">
    <source>
        <dbReference type="ARBA" id="ARBA00022473"/>
    </source>
</evidence>
<proteinExistence type="inferred from homology"/>
<feature type="domain" description="LOB" evidence="5">
    <location>
        <begin position="54"/>
        <end position="155"/>
    </location>
</feature>
<evidence type="ECO:0000313" key="6">
    <source>
        <dbReference type="EMBL" id="KAK1258945.1"/>
    </source>
</evidence>
<keyword evidence="4" id="KW-0539">Nucleus</keyword>
<dbReference type="AlphaFoldDB" id="A0AAV9A410"/>
<gene>
    <name evidence="6" type="ORF">QJS04_geneDACA010224</name>
</gene>
<reference evidence="6" key="2">
    <citation type="submission" date="2023-06" db="EMBL/GenBank/DDBJ databases">
        <authorList>
            <person name="Ma L."/>
            <person name="Liu K.-W."/>
            <person name="Li Z."/>
            <person name="Hsiao Y.-Y."/>
            <person name="Qi Y."/>
            <person name="Fu T."/>
            <person name="Tang G."/>
            <person name="Zhang D."/>
            <person name="Sun W.-H."/>
            <person name="Liu D.-K."/>
            <person name="Li Y."/>
            <person name="Chen G.-Z."/>
            <person name="Liu X.-D."/>
            <person name="Liao X.-Y."/>
            <person name="Jiang Y.-T."/>
            <person name="Yu X."/>
            <person name="Hao Y."/>
            <person name="Huang J."/>
            <person name="Zhao X.-W."/>
            <person name="Ke S."/>
            <person name="Chen Y.-Y."/>
            <person name="Wu W.-L."/>
            <person name="Hsu J.-L."/>
            <person name="Lin Y.-F."/>
            <person name="Huang M.-D."/>
            <person name="Li C.-Y."/>
            <person name="Huang L."/>
            <person name="Wang Z.-W."/>
            <person name="Zhao X."/>
            <person name="Zhong W.-Y."/>
            <person name="Peng D.-H."/>
            <person name="Ahmad S."/>
            <person name="Lan S."/>
            <person name="Zhang J.-S."/>
            <person name="Tsai W.-C."/>
            <person name="Van De Peer Y."/>
            <person name="Liu Z.-J."/>
        </authorList>
    </citation>
    <scope>NUCLEOTIDE SEQUENCE</scope>
    <source>
        <strain evidence="6">SCP</strain>
        <tissue evidence="6">Leaves</tissue>
    </source>
</reference>
<dbReference type="PANTHER" id="PTHR31301">
    <property type="entry name" value="LOB DOMAIN-CONTAINING PROTEIN 4-RELATED"/>
    <property type="match status" value="1"/>
</dbReference>
<comment type="subcellular location">
    <subcellularLocation>
        <location evidence="1">Nucleus</location>
    </subcellularLocation>
</comment>
<evidence type="ECO:0000256" key="4">
    <source>
        <dbReference type="ARBA" id="ARBA00023242"/>
    </source>
</evidence>
<evidence type="ECO:0000256" key="1">
    <source>
        <dbReference type="ARBA" id="ARBA00004123"/>
    </source>
</evidence>
<sequence>MAPREVESTSQDFLHEIRMGIQNFKLHFTSKHNSQMVTPPLPPPLPPPPPSYNTPCAACKLLRRKCASCCAFAPHFPADQPHKFSYVHRVFGASNVSKILQDLPPHYRQEAADSLIYEAEQRLRDPVYGCVGNICLLNQHLEQIRHHLSLAKAELCSSYDQEGIVEKLLRQSGRISTDRELNFPFLSEKV</sequence>
<comment type="similarity">
    <text evidence="2">Belongs to the LOB domain-containing protein family.</text>
</comment>
<dbReference type="Pfam" id="PF03195">
    <property type="entry name" value="LOB"/>
    <property type="match status" value="1"/>
</dbReference>
<evidence type="ECO:0000313" key="7">
    <source>
        <dbReference type="Proteomes" id="UP001179952"/>
    </source>
</evidence>
<evidence type="ECO:0000259" key="5">
    <source>
        <dbReference type="PROSITE" id="PS50891"/>
    </source>
</evidence>
<dbReference type="InterPro" id="IPR004883">
    <property type="entry name" value="LOB"/>
</dbReference>
<name>A0AAV9A410_ACOGR</name>
<accession>A0AAV9A410</accession>
<dbReference type="EMBL" id="JAUJYN010000012">
    <property type="protein sequence ID" value="KAK1258945.1"/>
    <property type="molecule type" value="Genomic_DNA"/>
</dbReference>
<dbReference type="Proteomes" id="UP001179952">
    <property type="component" value="Unassembled WGS sequence"/>
</dbReference>
<reference evidence="6" key="1">
    <citation type="journal article" date="2023" name="Nat. Commun.">
        <title>Diploid and tetraploid genomes of Acorus and the evolution of monocots.</title>
        <authorList>
            <person name="Ma L."/>
            <person name="Liu K.W."/>
            <person name="Li Z."/>
            <person name="Hsiao Y.Y."/>
            <person name="Qi Y."/>
            <person name="Fu T."/>
            <person name="Tang G.D."/>
            <person name="Zhang D."/>
            <person name="Sun W.H."/>
            <person name="Liu D.K."/>
            <person name="Li Y."/>
            <person name="Chen G.Z."/>
            <person name="Liu X.D."/>
            <person name="Liao X.Y."/>
            <person name="Jiang Y.T."/>
            <person name="Yu X."/>
            <person name="Hao Y."/>
            <person name="Huang J."/>
            <person name="Zhao X.W."/>
            <person name="Ke S."/>
            <person name="Chen Y.Y."/>
            <person name="Wu W.L."/>
            <person name="Hsu J.L."/>
            <person name="Lin Y.F."/>
            <person name="Huang M.D."/>
            <person name="Li C.Y."/>
            <person name="Huang L."/>
            <person name="Wang Z.W."/>
            <person name="Zhao X."/>
            <person name="Zhong W.Y."/>
            <person name="Peng D.H."/>
            <person name="Ahmad S."/>
            <person name="Lan S."/>
            <person name="Zhang J.S."/>
            <person name="Tsai W.C."/>
            <person name="Van de Peer Y."/>
            <person name="Liu Z.J."/>
        </authorList>
    </citation>
    <scope>NUCLEOTIDE SEQUENCE</scope>
    <source>
        <strain evidence="6">SCP</strain>
    </source>
</reference>
<evidence type="ECO:0000256" key="2">
    <source>
        <dbReference type="ARBA" id="ARBA00005474"/>
    </source>
</evidence>
<dbReference type="PROSITE" id="PS50891">
    <property type="entry name" value="LOB"/>
    <property type="match status" value="1"/>
</dbReference>
<comment type="caution">
    <text evidence="6">The sequence shown here is derived from an EMBL/GenBank/DDBJ whole genome shotgun (WGS) entry which is preliminary data.</text>
</comment>
<keyword evidence="7" id="KW-1185">Reference proteome</keyword>
<dbReference type="PANTHER" id="PTHR31301:SF83">
    <property type="entry name" value="PROTEIN ASYMMETRIC LEAVES 2"/>
    <property type="match status" value="1"/>
</dbReference>
<dbReference type="GO" id="GO:0005634">
    <property type="term" value="C:nucleus"/>
    <property type="evidence" value="ECO:0007669"/>
    <property type="project" value="UniProtKB-SubCell"/>
</dbReference>
<organism evidence="6 7">
    <name type="scientific">Acorus gramineus</name>
    <name type="common">Dwarf sweet flag</name>
    <dbReference type="NCBI Taxonomy" id="55184"/>
    <lineage>
        <taxon>Eukaryota</taxon>
        <taxon>Viridiplantae</taxon>
        <taxon>Streptophyta</taxon>
        <taxon>Embryophyta</taxon>
        <taxon>Tracheophyta</taxon>
        <taxon>Spermatophyta</taxon>
        <taxon>Magnoliopsida</taxon>
        <taxon>Liliopsida</taxon>
        <taxon>Acoraceae</taxon>
        <taxon>Acorus</taxon>
    </lineage>
</organism>
<keyword evidence="3" id="KW-0217">Developmental protein</keyword>